<feature type="signal peptide" evidence="1">
    <location>
        <begin position="1"/>
        <end position="29"/>
    </location>
</feature>
<reference evidence="3 4" key="1">
    <citation type="submission" date="2020-06" db="EMBL/GenBank/DDBJ databases">
        <title>Genome mining for natural products.</title>
        <authorList>
            <person name="Zhang B."/>
            <person name="Shi J."/>
            <person name="Ge H."/>
        </authorList>
    </citation>
    <scope>NUCLEOTIDE SEQUENCE [LARGE SCALE GENOMIC DNA]</scope>
    <source>
        <strain evidence="3 4">NA06532</strain>
    </source>
</reference>
<proteinExistence type="predicted"/>
<dbReference type="Pfam" id="PF00188">
    <property type="entry name" value="CAP"/>
    <property type="match status" value="1"/>
</dbReference>
<dbReference type="SUPFAM" id="SSF55797">
    <property type="entry name" value="PR-1-like"/>
    <property type="match status" value="1"/>
</dbReference>
<sequence length="184" mass="19414">MTSACVVRRIALAAAFTAAALTCAPPASAETTEQEKSQVLSLANPFRSIYSAEPLVWGDALSAGAEQAAKACEEVAPEEGGGQITFWTAGGKDNRTAIKEAFQGWKNERTHYTPENPVFSAAYDGFTQLVWKSSTHINVAVAQCPAGSLASFATTHVVARFSPAGNVKGKFRLNVHVPQDGDAV</sequence>
<organism evidence="3 4">
    <name type="scientific">Streptomyces microflavus</name>
    <name type="common">Streptomyces lipmanii</name>
    <dbReference type="NCBI Taxonomy" id="1919"/>
    <lineage>
        <taxon>Bacteria</taxon>
        <taxon>Bacillati</taxon>
        <taxon>Actinomycetota</taxon>
        <taxon>Actinomycetes</taxon>
        <taxon>Kitasatosporales</taxon>
        <taxon>Streptomycetaceae</taxon>
        <taxon>Streptomyces</taxon>
    </lineage>
</organism>
<evidence type="ECO:0000256" key="1">
    <source>
        <dbReference type="SAM" id="SignalP"/>
    </source>
</evidence>
<dbReference type="Gene3D" id="3.40.33.10">
    <property type="entry name" value="CAP"/>
    <property type="match status" value="1"/>
</dbReference>
<dbReference type="InterPro" id="IPR035940">
    <property type="entry name" value="CAP_sf"/>
</dbReference>
<evidence type="ECO:0000259" key="2">
    <source>
        <dbReference type="SMART" id="SM00198"/>
    </source>
</evidence>
<dbReference type="PRINTS" id="PR00837">
    <property type="entry name" value="V5TPXLIKE"/>
</dbReference>
<dbReference type="InterPro" id="IPR001283">
    <property type="entry name" value="CRISP-related"/>
</dbReference>
<dbReference type="SMART" id="SM00198">
    <property type="entry name" value="SCP"/>
    <property type="match status" value="1"/>
</dbReference>
<gene>
    <name evidence="3" type="ORF">HUT09_33935</name>
</gene>
<dbReference type="PANTHER" id="PTHR10334">
    <property type="entry name" value="CYSTEINE-RICH SECRETORY PROTEIN-RELATED"/>
    <property type="match status" value="1"/>
</dbReference>
<name>A0A7H8MYA1_STRMI</name>
<dbReference type="AlphaFoldDB" id="A0A7H8MYA1"/>
<accession>A0A7H8MYA1</accession>
<protein>
    <recommendedName>
        <fullName evidence="2">SCP domain-containing protein</fullName>
    </recommendedName>
</protein>
<evidence type="ECO:0000313" key="4">
    <source>
        <dbReference type="Proteomes" id="UP000509345"/>
    </source>
</evidence>
<keyword evidence="1" id="KW-0732">Signal</keyword>
<feature type="chain" id="PRO_5028874626" description="SCP domain-containing protein" evidence="1">
    <location>
        <begin position="30"/>
        <end position="184"/>
    </location>
</feature>
<feature type="domain" description="SCP" evidence="2">
    <location>
        <begin position="34"/>
        <end position="169"/>
    </location>
</feature>
<dbReference type="InterPro" id="IPR014044">
    <property type="entry name" value="CAP_dom"/>
</dbReference>
<evidence type="ECO:0000313" key="3">
    <source>
        <dbReference type="EMBL" id="QKW47142.1"/>
    </source>
</evidence>
<dbReference type="Proteomes" id="UP000509345">
    <property type="component" value="Chromosome"/>
</dbReference>
<dbReference type="RefSeq" id="WP_176145289.1">
    <property type="nucleotide sequence ID" value="NZ_CP054926.1"/>
</dbReference>
<dbReference type="EMBL" id="CP054926">
    <property type="protein sequence ID" value="QKW47142.1"/>
    <property type="molecule type" value="Genomic_DNA"/>
</dbReference>
<dbReference type="GeneID" id="87636287"/>